<evidence type="ECO:0000256" key="3">
    <source>
        <dbReference type="ARBA" id="ARBA00022692"/>
    </source>
</evidence>
<dbReference type="GO" id="GO:0005783">
    <property type="term" value="C:endoplasmic reticulum"/>
    <property type="evidence" value="ECO:0007669"/>
    <property type="project" value="TreeGrafter"/>
</dbReference>
<evidence type="ECO:0000256" key="6">
    <source>
        <dbReference type="ARBA" id="ARBA00023242"/>
    </source>
</evidence>
<sequence>MSAPPPETYLAPGFNPAKLTVPQLRQVRSVLLAHGHGYSARIKKDELVREFETHVASQAPALRRQAAAVVPSDAGIVSVSDAGEETPAVPTKRSRRSSRRSTAEPESTDVELPDQAEVTSEPPVKRSRSKAKNVPVVEIEATPRRGGKKNAQPVIQVEDVDEGVDGEIEDEPIKVAPTPSRRRTRGRSSMTPVTPATEPPTSARTPKVPRSARKSEPAIKVMENLHEESEKDDTPKKKTARTPRRSAGDEPAFSDFNPFQSGSEAAAEKARRRRKSSIGFATSTQKPDQPRYSEPGSNAVTPPGILRRMGPSRENLRTPPSEVKRRLAEGDLDDAVAYNHEVQNKLNQISRNAQEDAQVVVHTSTGAATDTEKSLATRVNDQITHNVPAPRATLPLSVLFLLLLTFITNFKSQSSSIGFCDTAFSSNEIALSRLSSRTAAEKCLEERARLDATDRDQAKHIQCDTSNLPLVPFLPVPSACTPCPAHAQCSNGEIIACEPEYLLSPSSIAFLSPLVDGLPTVGPRAFPPVCKPDTRLKRLIGSMAKELESSLAQHRGDVICEGTGGGSDGERFGEEEGALREKYAGMRRQGVTREEFDQIFEAAIKDLVEHEDLIVSIDVENNVTRYAAARTDLTLVCRGKLEAADLLDRWKSQLGSTAAVLALIAYIRSEVSRRKEDKYRAASLASVALRRIQDQEQLHYTDPASTPNPFIPRDQLRDLVMPHKGATLGGSKARMWEKVVELVEGNANVTVREQEVKGEIWKTWEWSGVGERPIAHVTWEE</sequence>
<dbReference type="PANTHER" id="PTHR47808">
    <property type="entry name" value="INNER NUCLEAR MEMBRANE PROTEIN HEH2-RELATED"/>
    <property type="match status" value="1"/>
</dbReference>
<proteinExistence type="predicted"/>
<feature type="compositionally biased region" description="Acidic residues" evidence="7">
    <location>
        <begin position="158"/>
        <end position="170"/>
    </location>
</feature>
<evidence type="ECO:0000259" key="8">
    <source>
        <dbReference type="Pfam" id="PF09402"/>
    </source>
</evidence>
<comment type="caution">
    <text evidence="9">The sequence shown here is derived from an EMBL/GenBank/DDBJ whole genome shotgun (WGS) entry which is preliminary data.</text>
</comment>
<evidence type="ECO:0000256" key="5">
    <source>
        <dbReference type="ARBA" id="ARBA00023136"/>
    </source>
</evidence>
<dbReference type="InterPro" id="IPR041885">
    <property type="entry name" value="MAN1_winged_helix_dom"/>
</dbReference>
<feature type="region of interest" description="Disordered" evidence="7">
    <location>
        <begin position="78"/>
        <end position="320"/>
    </location>
</feature>
<reference evidence="9 10" key="1">
    <citation type="submission" date="2016-06" db="EMBL/GenBank/DDBJ databases">
        <title>Evolution of pathogenesis and genome organization in the Tremellales.</title>
        <authorList>
            <person name="Cuomo C."/>
            <person name="Litvintseva A."/>
            <person name="Heitman J."/>
            <person name="Chen Y."/>
            <person name="Sun S."/>
            <person name="Springer D."/>
            <person name="Dromer F."/>
            <person name="Young S."/>
            <person name="Zeng Q."/>
            <person name="Chapman S."/>
            <person name="Gujja S."/>
            <person name="Saif S."/>
            <person name="Birren B."/>
        </authorList>
    </citation>
    <scope>NUCLEOTIDE SEQUENCE [LARGE SCALE GENOMIC DNA]</scope>
    <source>
        <strain evidence="9 10">CBS 6273</strain>
    </source>
</reference>
<feature type="domain" description="Man1/Src1-like C-terminal" evidence="8">
    <location>
        <begin position="399"/>
        <end position="768"/>
    </location>
</feature>
<dbReference type="CDD" id="cd12935">
    <property type="entry name" value="LEM_like"/>
    <property type="match status" value="1"/>
</dbReference>
<dbReference type="GO" id="GO:0003682">
    <property type="term" value="F:chromatin binding"/>
    <property type="evidence" value="ECO:0007669"/>
    <property type="project" value="InterPro"/>
</dbReference>
<keyword evidence="2" id="KW-0597">Phosphoprotein</keyword>
<dbReference type="EMBL" id="MEKH01000009">
    <property type="protein sequence ID" value="ODO03006.1"/>
    <property type="molecule type" value="Genomic_DNA"/>
</dbReference>
<dbReference type="AlphaFoldDB" id="A0A1E3JQS6"/>
<keyword evidence="4" id="KW-1133">Transmembrane helix</keyword>
<evidence type="ECO:0000313" key="10">
    <source>
        <dbReference type="Proteomes" id="UP000095149"/>
    </source>
</evidence>
<evidence type="ECO:0000313" key="9">
    <source>
        <dbReference type="EMBL" id="ODO03006.1"/>
    </source>
</evidence>
<dbReference type="Proteomes" id="UP000095149">
    <property type="component" value="Unassembled WGS sequence"/>
</dbReference>
<gene>
    <name evidence="9" type="ORF">I350_05850</name>
</gene>
<dbReference type="InterPro" id="IPR044780">
    <property type="entry name" value="Heh2/Src1"/>
</dbReference>
<keyword evidence="5" id="KW-0472">Membrane</keyword>
<keyword evidence="6" id="KW-0539">Nucleus</keyword>
<comment type="subcellular location">
    <subcellularLocation>
        <location evidence="1">Nucleus inner membrane</location>
    </subcellularLocation>
</comment>
<dbReference type="InterPro" id="IPR018996">
    <property type="entry name" value="Man1/Src1-like_C"/>
</dbReference>
<accession>A0A1E3JQS6</accession>
<keyword evidence="3" id="KW-0812">Transmembrane</keyword>
<dbReference type="Pfam" id="PF09402">
    <property type="entry name" value="MSC"/>
    <property type="match status" value="1"/>
</dbReference>
<protein>
    <recommendedName>
        <fullName evidence="8">Man1/Src1-like C-terminal domain-containing protein</fullName>
    </recommendedName>
</protein>
<evidence type="ECO:0000256" key="7">
    <source>
        <dbReference type="SAM" id="MobiDB-lite"/>
    </source>
</evidence>
<evidence type="ECO:0000256" key="1">
    <source>
        <dbReference type="ARBA" id="ARBA00004540"/>
    </source>
</evidence>
<dbReference type="GO" id="GO:0005637">
    <property type="term" value="C:nuclear inner membrane"/>
    <property type="evidence" value="ECO:0007669"/>
    <property type="project" value="UniProtKB-SubCell"/>
</dbReference>
<name>A0A1E3JQS6_9TREE</name>
<dbReference type="Gene3D" id="1.10.10.1180">
    <property type="entry name" value="MAN1, winged-helix domain"/>
    <property type="match status" value="1"/>
</dbReference>
<evidence type="ECO:0000256" key="4">
    <source>
        <dbReference type="ARBA" id="ARBA00022989"/>
    </source>
</evidence>
<dbReference type="GO" id="GO:0034399">
    <property type="term" value="C:nuclear periphery"/>
    <property type="evidence" value="ECO:0007669"/>
    <property type="project" value="TreeGrafter"/>
</dbReference>
<dbReference type="PANTHER" id="PTHR47808:SF2">
    <property type="entry name" value="LEM DOMAIN-CONTAINING PROTEIN 2"/>
    <property type="match status" value="1"/>
</dbReference>
<evidence type="ECO:0000256" key="2">
    <source>
        <dbReference type="ARBA" id="ARBA00022553"/>
    </source>
</evidence>
<feature type="compositionally biased region" description="Basic and acidic residues" evidence="7">
    <location>
        <begin position="213"/>
        <end position="236"/>
    </location>
</feature>
<dbReference type="GO" id="GO:0071763">
    <property type="term" value="P:nuclear membrane organization"/>
    <property type="evidence" value="ECO:0007669"/>
    <property type="project" value="TreeGrafter"/>
</dbReference>
<dbReference type="OrthoDB" id="5376590at2759"/>
<organism evidence="9 10">
    <name type="scientific">Cryptococcus amylolentus CBS 6273</name>
    <dbReference type="NCBI Taxonomy" id="1296118"/>
    <lineage>
        <taxon>Eukaryota</taxon>
        <taxon>Fungi</taxon>
        <taxon>Dikarya</taxon>
        <taxon>Basidiomycota</taxon>
        <taxon>Agaricomycotina</taxon>
        <taxon>Tremellomycetes</taxon>
        <taxon>Tremellales</taxon>
        <taxon>Cryptococcaceae</taxon>
        <taxon>Cryptococcus</taxon>
    </lineage>
</organism>